<evidence type="ECO:0000256" key="1">
    <source>
        <dbReference type="ARBA" id="ARBA00004651"/>
    </source>
</evidence>
<keyword evidence="5 9" id="KW-0297">G-protein coupled receptor</keyword>
<feature type="transmembrane region" description="Helical" evidence="10">
    <location>
        <begin position="38"/>
        <end position="63"/>
    </location>
</feature>
<feature type="transmembrane region" description="Helical" evidence="10">
    <location>
        <begin position="69"/>
        <end position="91"/>
    </location>
</feature>
<dbReference type="AlphaFoldDB" id="B3RK23"/>
<dbReference type="SUPFAM" id="SSF81321">
    <property type="entry name" value="Family A G protein-coupled receptor-like"/>
    <property type="match status" value="1"/>
</dbReference>
<dbReference type="KEGG" id="tad:TRIADDRAFT_4509"/>
<evidence type="ECO:0000256" key="9">
    <source>
        <dbReference type="RuleBase" id="RU000688"/>
    </source>
</evidence>
<reference evidence="12 13" key="1">
    <citation type="journal article" date="2008" name="Nature">
        <title>The Trichoplax genome and the nature of placozoans.</title>
        <authorList>
            <person name="Srivastava M."/>
            <person name="Begovic E."/>
            <person name="Chapman J."/>
            <person name="Putnam N.H."/>
            <person name="Hellsten U."/>
            <person name="Kawashima T."/>
            <person name="Kuo A."/>
            <person name="Mitros T."/>
            <person name="Salamov A."/>
            <person name="Carpenter M.L."/>
            <person name="Signorovitch A.Y."/>
            <person name="Moreno M.A."/>
            <person name="Kamm K."/>
            <person name="Grimwood J."/>
            <person name="Schmutz J."/>
            <person name="Shapiro H."/>
            <person name="Grigoriev I.V."/>
            <person name="Buss L.W."/>
            <person name="Schierwater B."/>
            <person name="Dellaporta S.L."/>
            <person name="Rokhsar D.S."/>
        </authorList>
    </citation>
    <scope>NUCLEOTIDE SEQUENCE [LARGE SCALE GENOMIC DNA]</scope>
    <source>
        <strain evidence="12 13">Grell-BS-1999</strain>
    </source>
</reference>
<evidence type="ECO:0000256" key="2">
    <source>
        <dbReference type="ARBA" id="ARBA00022475"/>
    </source>
</evidence>
<feature type="transmembrane region" description="Helical" evidence="10">
    <location>
        <begin position="246"/>
        <end position="267"/>
    </location>
</feature>
<dbReference type="InParanoid" id="B3RK23"/>
<evidence type="ECO:0000256" key="3">
    <source>
        <dbReference type="ARBA" id="ARBA00022692"/>
    </source>
</evidence>
<dbReference type="OrthoDB" id="9938900at2759"/>
<evidence type="ECO:0000256" key="6">
    <source>
        <dbReference type="ARBA" id="ARBA00023136"/>
    </source>
</evidence>
<proteinExistence type="inferred from homology"/>
<feature type="transmembrane region" description="Helical" evidence="10">
    <location>
        <begin position="154"/>
        <end position="178"/>
    </location>
</feature>
<accession>B3RK23</accession>
<dbReference type="Pfam" id="PF00001">
    <property type="entry name" value="7tm_1"/>
    <property type="match status" value="1"/>
</dbReference>
<dbReference type="FunCoup" id="B3RK23">
    <property type="interactions" value="36"/>
</dbReference>
<dbReference type="GeneID" id="6749778"/>
<keyword evidence="2" id="KW-1003">Cell membrane</keyword>
<dbReference type="PROSITE" id="PS00237">
    <property type="entry name" value="G_PROTEIN_RECEP_F1_1"/>
    <property type="match status" value="1"/>
</dbReference>
<sequence>IMLLAMALTLFGNCLVLLYVCPKIAIRTVAGGLMTNLAIVDLLVGCLLMPFNAVSFLFSGWYFEPSTCQFFAFVNTTLCILSTLTLSIISLDRYICIAKPLQYHSIFTILSIRFIIPFLWIIALTIASLPFFHIGRYAYVSHEFQCWILPSSSIRLIIIILSILCFCVTIILISYSLIYNEARKTKRRIACISSISNNSSRMRHYDYKTAKTMLLVVGLFLSCWIPRTILLLWYTQNNSSTFQATWPLLCTWLALTNSTINPFIYCVHNSYYRSILMMAL</sequence>
<dbReference type="RefSeq" id="XP_002107761.1">
    <property type="nucleotide sequence ID" value="XM_002107725.1"/>
</dbReference>
<organism evidence="12 13">
    <name type="scientific">Trichoplax adhaerens</name>
    <name type="common">Trichoplax reptans</name>
    <dbReference type="NCBI Taxonomy" id="10228"/>
    <lineage>
        <taxon>Eukaryota</taxon>
        <taxon>Metazoa</taxon>
        <taxon>Placozoa</taxon>
        <taxon>Uniplacotomia</taxon>
        <taxon>Trichoplacea</taxon>
        <taxon>Trichoplacidae</taxon>
        <taxon>Trichoplax</taxon>
    </lineage>
</organism>
<dbReference type="Gene3D" id="1.20.1070.10">
    <property type="entry name" value="Rhodopsin 7-helix transmembrane proteins"/>
    <property type="match status" value="1"/>
</dbReference>
<dbReference type="eggNOG" id="KOG3656">
    <property type="taxonomic scope" value="Eukaryota"/>
</dbReference>
<feature type="non-terminal residue" evidence="12">
    <location>
        <position position="280"/>
    </location>
</feature>
<evidence type="ECO:0000256" key="10">
    <source>
        <dbReference type="SAM" id="Phobius"/>
    </source>
</evidence>
<keyword evidence="13" id="KW-1185">Reference proteome</keyword>
<comment type="similarity">
    <text evidence="9">Belongs to the G-protein coupled receptor 1 family.</text>
</comment>
<dbReference type="InterPro" id="IPR000276">
    <property type="entry name" value="GPCR_Rhodpsn"/>
</dbReference>
<dbReference type="CDD" id="cd00637">
    <property type="entry name" value="7tm_classA_rhodopsin-like"/>
    <property type="match status" value="1"/>
</dbReference>
<name>B3RK23_TRIAD</name>
<comment type="subcellular location">
    <subcellularLocation>
        <location evidence="1">Cell membrane</location>
        <topology evidence="1">Multi-pass membrane protein</topology>
    </subcellularLocation>
</comment>
<dbReference type="HOGENOM" id="CLU_009579_3_3_1"/>
<evidence type="ECO:0000313" key="13">
    <source>
        <dbReference type="Proteomes" id="UP000009022"/>
    </source>
</evidence>
<keyword evidence="8 9" id="KW-0807">Transducer</keyword>
<dbReference type="SMART" id="SM01381">
    <property type="entry name" value="7TM_GPCR_Srsx"/>
    <property type="match status" value="1"/>
</dbReference>
<evidence type="ECO:0000256" key="5">
    <source>
        <dbReference type="ARBA" id="ARBA00023040"/>
    </source>
</evidence>
<dbReference type="GO" id="GO:0004930">
    <property type="term" value="F:G protein-coupled receptor activity"/>
    <property type="evidence" value="ECO:0000318"/>
    <property type="project" value="GO_Central"/>
</dbReference>
<dbReference type="PRINTS" id="PR00237">
    <property type="entry name" value="GPCRRHODOPSN"/>
</dbReference>
<feature type="transmembrane region" description="Helical" evidence="10">
    <location>
        <begin position="212"/>
        <end position="234"/>
    </location>
</feature>
<keyword evidence="4 10" id="KW-1133">Transmembrane helix</keyword>
<dbReference type="PROSITE" id="PS50262">
    <property type="entry name" value="G_PROTEIN_RECEP_F1_2"/>
    <property type="match status" value="1"/>
</dbReference>
<gene>
    <name evidence="12" type="ORF">TRIADDRAFT_4509</name>
</gene>
<dbReference type="OMA" id="CWIPRTI"/>
<dbReference type="GO" id="GO:0005886">
    <property type="term" value="C:plasma membrane"/>
    <property type="evidence" value="ECO:0000318"/>
    <property type="project" value="GO_Central"/>
</dbReference>
<dbReference type="PhylomeDB" id="B3RK23"/>
<evidence type="ECO:0000256" key="8">
    <source>
        <dbReference type="ARBA" id="ARBA00023224"/>
    </source>
</evidence>
<evidence type="ECO:0000313" key="12">
    <source>
        <dbReference type="EMBL" id="EDV28559.1"/>
    </source>
</evidence>
<feature type="non-terminal residue" evidence="12">
    <location>
        <position position="1"/>
    </location>
</feature>
<dbReference type="EMBL" id="DS985241">
    <property type="protein sequence ID" value="EDV28559.1"/>
    <property type="molecule type" value="Genomic_DNA"/>
</dbReference>
<protein>
    <recommendedName>
        <fullName evidence="11">G-protein coupled receptors family 1 profile domain-containing protein</fullName>
    </recommendedName>
</protein>
<feature type="transmembrane region" description="Helical" evidence="10">
    <location>
        <begin position="6"/>
        <end position="26"/>
    </location>
</feature>
<dbReference type="PANTHER" id="PTHR22752">
    <property type="entry name" value="G PROTEIN-COUPLED RECEPTOR"/>
    <property type="match status" value="1"/>
</dbReference>
<keyword evidence="6 10" id="KW-0472">Membrane</keyword>
<keyword evidence="3 9" id="KW-0812">Transmembrane</keyword>
<evidence type="ECO:0000256" key="7">
    <source>
        <dbReference type="ARBA" id="ARBA00023170"/>
    </source>
</evidence>
<dbReference type="CTD" id="6749778"/>
<evidence type="ECO:0000256" key="4">
    <source>
        <dbReference type="ARBA" id="ARBA00022989"/>
    </source>
</evidence>
<feature type="transmembrane region" description="Helical" evidence="10">
    <location>
        <begin position="112"/>
        <end position="134"/>
    </location>
</feature>
<dbReference type="Proteomes" id="UP000009022">
    <property type="component" value="Unassembled WGS sequence"/>
</dbReference>
<evidence type="ECO:0000259" key="11">
    <source>
        <dbReference type="PROSITE" id="PS50262"/>
    </source>
</evidence>
<dbReference type="InterPro" id="IPR017452">
    <property type="entry name" value="GPCR_Rhodpsn_7TM"/>
</dbReference>
<keyword evidence="7 9" id="KW-0675">Receptor</keyword>
<dbReference type="GO" id="GO:0007186">
    <property type="term" value="P:G protein-coupled receptor signaling pathway"/>
    <property type="evidence" value="ECO:0000318"/>
    <property type="project" value="GO_Central"/>
</dbReference>
<dbReference type="STRING" id="10228.B3RK23"/>
<feature type="domain" description="G-protein coupled receptors family 1 profile" evidence="11">
    <location>
        <begin position="12"/>
        <end position="265"/>
    </location>
</feature>